<evidence type="ECO:0000256" key="1">
    <source>
        <dbReference type="SAM" id="Coils"/>
    </source>
</evidence>
<protein>
    <submittedName>
        <fullName evidence="2">Uncharacterized protein</fullName>
    </submittedName>
</protein>
<name>A0A8B5YG01_BACLI</name>
<comment type="caution">
    <text evidence="2">The sequence shown here is derived from an EMBL/GenBank/DDBJ whole genome shotgun (WGS) entry which is preliminary data.</text>
</comment>
<accession>A0A8B5YG01</accession>
<evidence type="ECO:0000313" key="2">
    <source>
        <dbReference type="EMBL" id="TWL31005.1"/>
    </source>
</evidence>
<keyword evidence="1" id="KW-0175">Coiled coil</keyword>
<dbReference type="Proteomes" id="UP000435910">
    <property type="component" value="Unassembled WGS sequence"/>
</dbReference>
<reference evidence="2 3" key="1">
    <citation type="submission" date="2019-06" db="EMBL/GenBank/DDBJ databases">
        <title>Genome sequence analysis of &gt;100 Bacillus licheniformis strains suggests intrinsic resistance to this species.</title>
        <authorList>
            <person name="Wels M."/>
            <person name="Siezen R.J."/>
            <person name="Johansen E."/>
            <person name="Stuer-Lauridsen B."/>
            <person name="Bjerre K."/>
            <person name="Nielsen B.K.K."/>
        </authorList>
    </citation>
    <scope>NUCLEOTIDE SEQUENCE [LARGE SCALE GENOMIC DNA]</scope>
    <source>
        <strain evidence="2 3">BAC-16736</strain>
    </source>
</reference>
<dbReference type="EMBL" id="NILC01000011">
    <property type="protein sequence ID" value="TWL31005.1"/>
    <property type="molecule type" value="Genomic_DNA"/>
</dbReference>
<organism evidence="2 3">
    <name type="scientific">Bacillus licheniformis</name>
    <dbReference type="NCBI Taxonomy" id="1402"/>
    <lineage>
        <taxon>Bacteria</taxon>
        <taxon>Bacillati</taxon>
        <taxon>Bacillota</taxon>
        <taxon>Bacilli</taxon>
        <taxon>Bacillales</taxon>
        <taxon>Bacillaceae</taxon>
        <taxon>Bacillus</taxon>
    </lineage>
</organism>
<dbReference type="RefSeq" id="WP_011161207.1">
    <property type="nucleotide sequence ID" value="NC_005311.1"/>
</dbReference>
<gene>
    <name evidence="2" type="ORF">CHCC16736_4627</name>
</gene>
<proteinExistence type="predicted"/>
<dbReference type="AlphaFoldDB" id="A0A8B5YG01"/>
<sequence>MVARQKESVRLDPEIVSLGRKLAKQDFGSEKKFGLLIENAIRAYHARKVQPVEASSLLSATEQALIDRIEKRVQDMGKQTVERIANLTAKSSFETVYSSIILEQIFDSLFNKSNPKQKREEIRGLAAKRMQGRLDKEGAEKISSLIQENKALESECNQIREMLAQMAAQYEELQKLHESLNQKHENQKANTQHYYNRARQLDQEKEELTRQLRNQEKENASLQKKLQFLLDNYSRFKSNRNLIEEYEQGRY</sequence>
<evidence type="ECO:0000313" key="3">
    <source>
        <dbReference type="Proteomes" id="UP000435910"/>
    </source>
</evidence>
<feature type="coiled-coil region" evidence="1">
    <location>
        <begin position="142"/>
        <end position="239"/>
    </location>
</feature>